<keyword evidence="2" id="KW-1185">Reference proteome</keyword>
<reference evidence="1 2" key="1">
    <citation type="journal article" date="2011" name="Stand. Genomic Sci.">
        <title>Complete genome sequence of the acetate-degrading sulfate reducer Desulfobacca acetoxidans type strain (ASRB2).</title>
        <authorList>
            <person name="Goker M."/>
            <person name="Teshima H."/>
            <person name="Lapidus A."/>
            <person name="Nolan M."/>
            <person name="Lucas S."/>
            <person name="Hammon N."/>
            <person name="Deshpande S."/>
            <person name="Cheng J.F."/>
            <person name="Tapia R."/>
            <person name="Han C."/>
            <person name="Goodwin L."/>
            <person name="Pitluck S."/>
            <person name="Huntemann M."/>
            <person name="Liolios K."/>
            <person name="Ivanova N."/>
            <person name="Pagani I."/>
            <person name="Mavromatis K."/>
            <person name="Ovchinikova G."/>
            <person name="Pati A."/>
            <person name="Chen A."/>
            <person name="Palaniappan K."/>
            <person name="Land M."/>
            <person name="Hauser L."/>
            <person name="Brambilla E.M."/>
            <person name="Rohde M."/>
            <person name="Spring S."/>
            <person name="Detter J.C."/>
            <person name="Woyke T."/>
            <person name="Bristow J."/>
            <person name="Eisen J.A."/>
            <person name="Markowitz V."/>
            <person name="Hugenholtz P."/>
            <person name="Kyrpides N.C."/>
            <person name="Klenk H.P."/>
        </authorList>
    </citation>
    <scope>NUCLEOTIDE SEQUENCE [LARGE SCALE GENOMIC DNA]</scope>
    <source>
        <strain evidence="2">ATCC 700848 / DSM 11109 / ASRB2</strain>
    </source>
</reference>
<evidence type="ECO:0000313" key="1">
    <source>
        <dbReference type="EMBL" id="AEB10019.1"/>
    </source>
</evidence>
<sequence length="36" mass="4324">MFQNVNLKNNYFCCVMRQISYIANIYNMIAFCRILA</sequence>
<dbReference type="HOGENOM" id="CLU_3355781_0_0_7"/>
<dbReference type="AlphaFoldDB" id="F2NDF3"/>
<dbReference type="Proteomes" id="UP000000483">
    <property type="component" value="Chromosome"/>
</dbReference>
<evidence type="ECO:0000313" key="2">
    <source>
        <dbReference type="Proteomes" id="UP000000483"/>
    </source>
</evidence>
<dbReference type="STRING" id="880072.Desac_2190"/>
<organism evidence="1 2">
    <name type="scientific">Desulfobacca acetoxidans (strain ATCC 700848 / DSM 11109 / ASRB2)</name>
    <dbReference type="NCBI Taxonomy" id="880072"/>
    <lineage>
        <taxon>Bacteria</taxon>
        <taxon>Pseudomonadati</taxon>
        <taxon>Thermodesulfobacteriota</taxon>
        <taxon>Desulfobaccia</taxon>
        <taxon>Desulfobaccales</taxon>
        <taxon>Desulfobaccaceae</taxon>
        <taxon>Desulfobacca</taxon>
    </lineage>
</organism>
<protein>
    <submittedName>
        <fullName evidence="1">Uncharacterized protein</fullName>
    </submittedName>
</protein>
<reference evidence="2" key="2">
    <citation type="submission" date="2011-03" db="EMBL/GenBank/DDBJ databases">
        <title>The complete genome of Desulfobacca acetoxidans DSM 11109.</title>
        <authorList>
            <consortium name="US DOE Joint Genome Institute (JGI-PGF)"/>
            <person name="Lucas S."/>
            <person name="Copeland A."/>
            <person name="Lapidus A."/>
            <person name="Bruce D."/>
            <person name="Goodwin L."/>
            <person name="Pitluck S."/>
            <person name="Peters L."/>
            <person name="Kyrpides N."/>
            <person name="Mavromatis K."/>
            <person name="Ivanova N."/>
            <person name="Ovchinnikova G."/>
            <person name="Teshima H."/>
            <person name="Detter J.C."/>
            <person name="Han C."/>
            <person name="Land M."/>
            <person name="Hauser L."/>
            <person name="Markowitz V."/>
            <person name="Cheng J.-F."/>
            <person name="Hugenholtz P."/>
            <person name="Woyke T."/>
            <person name="Wu D."/>
            <person name="Spring S."/>
            <person name="Schueler E."/>
            <person name="Brambilla E."/>
            <person name="Klenk H.-P."/>
            <person name="Eisen J.A."/>
        </authorList>
    </citation>
    <scope>NUCLEOTIDE SEQUENCE [LARGE SCALE GENOMIC DNA]</scope>
    <source>
        <strain evidence="2">ATCC 700848 / DSM 11109 / ASRB2</strain>
    </source>
</reference>
<dbReference type="KEGG" id="dao:Desac_2190"/>
<name>F2NDF3_DESAR</name>
<gene>
    <name evidence="1" type="ordered locus">Desac_2190</name>
</gene>
<dbReference type="EMBL" id="CP002629">
    <property type="protein sequence ID" value="AEB10019.1"/>
    <property type="molecule type" value="Genomic_DNA"/>
</dbReference>
<proteinExistence type="predicted"/>
<accession>F2NDF3</accession>